<reference evidence="1 2" key="1">
    <citation type="journal article" date="2013" name="Environ. Microbiol.">
        <title>Complete genome, catabolic sub-proteomes and key-metabolites of Desulfobacula toluolica Tol2, a marine, aromatic compound-degrading, sulfate-reducing bacterium.</title>
        <authorList>
            <person name="Wohlbrand L."/>
            <person name="Jacob J.H."/>
            <person name="Kube M."/>
            <person name="Mussmann M."/>
            <person name="Jarling R."/>
            <person name="Beck A."/>
            <person name="Amann R."/>
            <person name="Wilkes H."/>
            <person name="Reinhardt R."/>
            <person name="Rabus R."/>
        </authorList>
    </citation>
    <scope>NUCLEOTIDE SEQUENCE [LARGE SCALE GENOMIC DNA]</scope>
    <source>
        <strain evidence="2">DSM 7467 / Tol2</strain>
    </source>
</reference>
<organism evidence="1 2">
    <name type="scientific">Desulfobacula toluolica (strain DSM 7467 / Tol2)</name>
    <dbReference type="NCBI Taxonomy" id="651182"/>
    <lineage>
        <taxon>Bacteria</taxon>
        <taxon>Pseudomonadati</taxon>
        <taxon>Thermodesulfobacteriota</taxon>
        <taxon>Desulfobacteria</taxon>
        <taxon>Desulfobacterales</taxon>
        <taxon>Desulfobacteraceae</taxon>
        <taxon>Desulfobacula</taxon>
    </lineage>
</organism>
<evidence type="ECO:0000313" key="2">
    <source>
        <dbReference type="Proteomes" id="UP000007347"/>
    </source>
</evidence>
<dbReference type="Proteomes" id="UP000007347">
    <property type="component" value="Chromosome"/>
</dbReference>
<evidence type="ECO:0000313" key="1">
    <source>
        <dbReference type="EMBL" id="CCK78785.1"/>
    </source>
</evidence>
<dbReference type="HOGENOM" id="CLU_1989073_0_0_7"/>
<keyword evidence="2" id="KW-1185">Reference proteome</keyword>
<dbReference type="KEGG" id="dto:TOL2_C06160"/>
<protein>
    <submittedName>
        <fullName evidence="1">Uncharacterized protein</fullName>
    </submittedName>
</protein>
<gene>
    <name evidence="1" type="ordered locus">TOL2_C06160</name>
</gene>
<sequence length="125" mass="13972">MEVHITLEDHSDEIFCKKMPDALVEKSLGFEILVNGKSITPERVGESFVLDITKECLVTIKTAADVLLQKIFSLRDFRGVAATASKYGEEKPKLDRVLLAEKEGYKIEIEKGPTTGKVFITKLDD</sequence>
<dbReference type="AlphaFoldDB" id="K0NDC6"/>
<accession>K0NDC6</accession>
<proteinExistence type="predicted"/>
<dbReference type="EMBL" id="FO203503">
    <property type="protein sequence ID" value="CCK78785.1"/>
    <property type="molecule type" value="Genomic_DNA"/>
</dbReference>
<dbReference type="STRING" id="651182.TOL2_C06160"/>
<name>K0NDC6_DESTT</name>